<evidence type="ECO:0000313" key="2">
    <source>
        <dbReference type="EMBL" id="MBB3091341.1"/>
    </source>
</evidence>
<feature type="transmembrane region" description="Helical" evidence="1">
    <location>
        <begin position="315"/>
        <end position="333"/>
    </location>
</feature>
<feature type="transmembrane region" description="Helical" evidence="1">
    <location>
        <begin position="237"/>
        <end position="263"/>
    </location>
</feature>
<evidence type="ECO:0000313" key="3">
    <source>
        <dbReference type="Proteomes" id="UP000577707"/>
    </source>
</evidence>
<feature type="transmembrane region" description="Helical" evidence="1">
    <location>
        <begin position="439"/>
        <end position="456"/>
    </location>
</feature>
<dbReference type="PANTHER" id="PTHR30354:SF11">
    <property type="entry name" value="PERMEASE"/>
    <property type="match status" value="1"/>
</dbReference>
<feature type="transmembrane region" description="Helical" evidence="1">
    <location>
        <begin position="339"/>
        <end position="361"/>
    </location>
</feature>
<proteinExistence type="predicted"/>
<gene>
    <name evidence="2" type="ORF">FHS12_004311</name>
</gene>
<sequence length="457" mass="46528">MADLLILLALVTGLILLTAWARMHPFLALLLTALVGGLAFGLPPLTDGDTPGVVAIATGGFGSTLGGIGIVIILGTIIGVFLDRSGAAITMADAIVRVLGRRFPTLTMSIIGYVVSIPVFCDSGYVILNSLKESMAARTRTSPVAMSVALATGLYATHTLVPPTPGPIAAAGNLGLDAKLGLVMAMGLVVGLVSAGAGTLWALRFRDVQPDGASDAEVDRRIAEFEKLANTVQRPGAAMAFAPIVIPIVLIMLGSAMSLPFLPGTETTAADVLRFVGQPVIALLIGLGIAVAGLRPTNHEKTVTDRVAEGIVDSAPILLITGAGGAFGAVIQATDIGTFLGTELSALGIGIMVPFLIAAALKTAQGSSTVSMVTTSALVAPLVADLGLGSDMGRTLVVLAIGLGAMTVSHANDSYFWVVSQFSKMSVPQAYRAQTMATLVQGIAGMVVVVPLSLLIA</sequence>
<feature type="transmembrane region" description="Helical" evidence="1">
    <location>
        <begin position="53"/>
        <end position="82"/>
    </location>
</feature>
<reference evidence="2 3" key="1">
    <citation type="submission" date="2020-08" db="EMBL/GenBank/DDBJ databases">
        <title>Genomic Encyclopedia of Type Strains, Phase III (KMG-III): the genomes of soil and plant-associated and newly described type strains.</title>
        <authorList>
            <person name="Whitman W."/>
        </authorList>
    </citation>
    <scope>NUCLEOTIDE SEQUENCE [LARGE SCALE GENOMIC DNA]</scope>
    <source>
        <strain evidence="2 3">CECT 3302</strain>
    </source>
</reference>
<feature type="transmembrane region" description="Helical" evidence="1">
    <location>
        <begin position="275"/>
        <end position="294"/>
    </location>
</feature>
<keyword evidence="3" id="KW-1185">Reference proteome</keyword>
<feature type="transmembrane region" description="Helical" evidence="1">
    <location>
        <begin position="182"/>
        <end position="203"/>
    </location>
</feature>
<dbReference type="GO" id="GO:0005886">
    <property type="term" value="C:plasma membrane"/>
    <property type="evidence" value="ECO:0007669"/>
    <property type="project" value="TreeGrafter"/>
</dbReference>
<keyword evidence="1" id="KW-1133">Transmembrane helix</keyword>
<evidence type="ECO:0000256" key="1">
    <source>
        <dbReference type="SAM" id="Phobius"/>
    </source>
</evidence>
<accession>A0A7W5A814</accession>
<dbReference type="RefSeq" id="WP_183549252.1">
    <property type="nucleotide sequence ID" value="NZ_BMQT01000011.1"/>
</dbReference>
<feature type="transmembrane region" description="Helical" evidence="1">
    <location>
        <begin position="103"/>
        <end position="128"/>
    </location>
</feature>
<organism evidence="2 3">
    <name type="scientific">Nocardioides albus</name>
    <dbReference type="NCBI Taxonomy" id="1841"/>
    <lineage>
        <taxon>Bacteria</taxon>
        <taxon>Bacillati</taxon>
        <taxon>Actinomycetota</taxon>
        <taxon>Actinomycetes</taxon>
        <taxon>Propionibacteriales</taxon>
        <taxon>Nocardioidaceae</taxon>
        <taxon>Nocardioides</taxon>
    </lineage>
</organism>
<dbReference type="EMBL" id="JACHXG010000010">
    <property type="protein sequence ID" value="MBB3091341.1"/>
    <property type="molecule type" value="Genomic_DNA"/>
</dbReference>
<dbReference type="PANTHER" id="PTHR30354">
    <property type="entry name" value="GNT FAMILY GLUCONATE TRANSPORTER"/>
    <property type="match status" value="1"/>
</dbReference>
<dbReference type="AlphaFoldDB" id="A0A7W5A814"/>
<dbReference type="Proteomes" id="UP000577707">
    <property type="component" value="Unassembled WGS sequence"/>
</dbReference>
<dbReference type="GO" id="GO:0015128">
    <property type="term" value="F:gluconate transmembrane transporter activity"/>
    <property type="evidence" value="ECO:0007669"/>
    <property type="project" value="InterPro"/>
</dbReference>
<feature type="transmembrane region" description="Helical" evidence="1">
    <location>
        <begin position="396"/>
        <end position="418"/>
    </location>
</feature>
<comment type="caution">
    <text evidence="2">The sequence shown here is derived from an EMBL/GenBank/DDBJ whole genome shotgun (WGS) entry which is preliminary data.</text>
</comment>
<keyword evidence="1" id="KW-0812">Transmembrane</keyword>
<name>A0A7W5A814_9ACTN</name>
<keyword evidence="1" id="KW-0472">Membrane</keyword>
<dbReference type="InterPro" id="IPR003474">
    <property type="entry name" value="Glcn_transporter"/>
</dbReference>
<protein>
    <submittedName>
        <fullName evidence="2">GntP family gluconate:H+ symporter</fullName>
    </submittedName>
</protein>
<dbReference type="Pfam" id="PF02447">
    <property type="entry name" value="GntP_permease"/>
    <property type="match status" value="1"/>
</dbReference>